<evidence type="ECO:0000313" key="2">
    <source>
        <dbReference type="EMBL" id="MFM1524728.1"/>
    </source>
</evidence>
<proteinExistence type="predicted"/>
<reference evidence="2 3" key="1">
    <citation type="journal article" date="2024" name="Front. Microbiol.">
        <title>Pangenomic and biochemical analyses of Helcococcus ovis reveal widespread tetracycline resistance and a novel bacterial species, Helcococcus bovis.</title>
        <authorList>
            <person name="Cunha F."/>
            <person name="Zhai Y."/>
            <person name="Casaro S."/>
            <person name="Jones K.L."/>
            <person name="Hernandez M."/>
            <person name="Bisinotto R.S."/>
            <person name="Kariyawasam S."/>
            <person name="Brown M.B."/>
            <person name="Phillips A."/>
            <person name="Jeong K.C."/>
            <person name="Galvao K.N."/>
        </authorList>
    </citation>
    <scope>NUCLEOTIDE SEQUENCE [LARGE SCALE GENOMIC DNA]</scope>
    <source>
        <strain evidence="2 3">KG197</strain>
    </source>
</reference>
<accession>A0ABW9F6F2</accession>
<comment type="caution">
    <text evidence="2">The sequence shown here is derived from an EMBL/GenBank/DDBJ whole genome shotgun (WGS) entry which is preliminary data.</text>
</comment>
<dbReference type="InterPro" id="IPR014578">
    <property type="entry name" value="Pesterase_CT488"/>
</dbReference>
<dbReference type="PIRSF" id="PIRSF033094">
    <property type="entry name" value="Pesterase_CT488"/>
    <property type="match status" value="1"/>
</dbReference>
<keyword evidence="3" id="KW-1185">Reference proteome</keyword>
<dbReference type="SUPFAM" id="SSF56300">
    <property type="entry name" value="Metallo-dependent phosphatases"/>
    <property type="match status" value="1"/>
</dbReference>
<dbReference type="Gene3D" id="3.60.21.10">
    <property type="match status" value="1"/>
</dbReference>
<dbReference type="Proteomes" id="UP001629536">
    <property type="component" value="Unassembled WGS sequence"/>
</dbReference>
<dbReference type="InterPro" id="IPR051158">
    <property type="entry name" value="Metallophosphoesterase_sf"/>
</dbReference>
<gene>
    <name evidence="2" type="ORF">ABGF40_03485</name>
</gene>
<dbReference type="PANTHER" id="PTHR31302">
    <property type="entry name" value="TRANSMEMBRANE PROTEIN WITH METALLOPHOSPHOESTERASE DOMAIN-RELATED"/>
    <property type="match status" value="1"/>
</dbReference>
<dbReference type="RefSeq" id="WP_408126429.1">
    <property type="nucleotide sequence ID" value="NZ_JBFNFH010000005.1"/>
</dbReference>
<dbReference type="Pfam" id="PF00149">
    <property type="entry name" value="Metallophos"/>
    <property type="match status" value="1"/>
</dbReference>
<dbReference type="EMBL" id="JBFNFH010000005">
    <property type="protein sequence ID" value="MFM1524728.1"/>
    <property type="molecule type" value="Genomic_DNA"/>
</dbReference>
<name>A0ABW9F6F2_9FIRM</name>
<dbReference type="InterPro" id="IPR029052">
    <property type="entry name" value="Metallo-depent_PP-like"/>
</dbReference>
<dbReference type="PANTHER" id="PTHR31302:SF22">
    <property type="entry name" value="PHOSPHOESTERASE"/>
    <property type="match status" value="1"/>
</dbReference>
<sequence length="231" mass="26997">MIYAIADLHLDITKEKDMSVFGGNWDGYEEKIFNQWNDIITNEDLVLIPGDISWAMKLEDAKKDLDRIDKLNGNKILMKGNHDYWWNSLKKINSLNFKSMSFLQNNSFIFNEKIIVGTRGWESRDSASFDENDEKVFSRELARLELSINDALNRFEKYDEIIAMLHYPPFDKKLEPNEFSEIFKKYNIKKVIYGHIHGNLAKKMPHGIIDGVEYFCVSGDLIDFKPVKITN</sequence>
<dbReference type="InterPro" id="IPR004843">
    <property type="entry name" value="Calcineurin-like_PHP"/>
</dbReference>
<protein>
    <submittedName>
        <fullName evidence="2">Metallophosphoesterase</fullName>
    </submittedName>
</protein>
<organism evidence="2 3">
    <name type="scientific">Helcococcus bovis</name>
    <dbReference type="NCBI Taxonomy" id="3153252"/>
    <lineage>
        <taxon>Bacteria</taxon>
        <taxon>Bacillati</taxon>
        <taxon>Bacillota</taxon>
        <taxon>Tissierellia</taxon>
        <taxon>Tissierellales</taxon>
        <taxon>Peptoniphilaceae</taxon>
        <taxon>Helcococcus</taxon>
    </lineage>
</organism>
<evidence type="ECO:0000313" key="3">
    <source>
        <dbReference type="Proteomes" id="UP001629536"/>
    </source>
</evidence>
<evidence type="ECO:0000259" key="1">
    <source>
        <dbReference type="Pfam" id="PF00149"/>
    </source>
</evidence>
<feature type="domain" description="Calcineurin-like phosphoesterase" evidence="1">
    <location>
        <begin position="2"/>
        <end position="198"/>
    </location>
</feature>